<gene>
    <name evidence="1" type="ORF">AB840_14200</name>
</gene>
<sequence length="70" mass="8117">MRNYGFIRKLCVFKITIYGLGAPKCIRYTKCKNVSRFSIKYKNPLAGMRVFVKHKAGKVHAHIKNTQNDN</sequence>
<protein>
    <submittedName>
        <fullName evidence="1">Uncharacterized protein</fullName>
    </submittedName>
</protein>
<keyword evidence="2" id="KW-1185">Reference proteome</keyword>
<dbReference type="AlphaFoldDB" id="A0A0J6WT29"/>
<accession>A0A0J6WT29</accession>
<dbReference type="InParanoid" id="A0A0J6WT29"/>
<evidence type="ECO:0000313" key="2">
    <source>
        <dbReference type="Proteomes" id="UP000036503"/>
    </source>
</evidence>
<comment type="caution">
    <text evidence="1">The sequence shown here is derived from an EMBL/GenBank/DDBJ whole genome shotgun (WGS) entry which is preliminary data.</text>
</comment>
<name>A0A0J6WT29_9FIRM</name>
<proteinExistence type="predicted"/>
<reference evidence="1 2" key="1">
    <citation type="submission" date="2015-06" db="EMBL/GenBank/DDBJ databases">
        <title>Draft genome sequence of beer spoilage bacterium Megasphaera cerevisiae type strain 20462.</title>
        <authorList>
            <person name="Kutumbaka K."/>
            <person name="Pasmowitz J."/>
            <person name="Mategko J."/>
            <person name="Reyes D."/>
            <person name="Friedrich A."/>
            <person name="Han S."/>
            <person name="Martens-Habbena W."/>
            <person name="Neal-McKinney J."/>
            <person name="Janagama H.K."/>
            <person name="Nadala C."/>
            <person name="Samadpour M."/>
        </authorList>
    </citation>
    <scope>NUCLEOTIDE SEQUENCE [LARGE SCALE GENOMIC DNA]</scope>
    <source>
        <strain evidence="1 2">DSM 20462</strain>
    </source>
</reference>
<dbReference type="Proteomes" id="UP000036503">
    <property type="component" value="Unassembled WGS sequence"/>
</dbReference>
<organism evidence="1 2">
    <name type="scientific">Megasphaera cerevisiae DSM 20462</name>
    <dbReference type="NCBI Taxonomy" id="1122219"/>
    <lineage>
        <taxon>Bacteria</taxon>
        <taxon>Bacillati</taxon>
        <taxon>Bacillota</taxon>
        <taxon>Negativicutes</taxon>
        <taxon>Veillonellales</taxon>
        <taxon>Veillonellaceae</taxon>
        <taxon>Megasphaera</taxon>
    </lineage>
</organism>
<dbReference type="PATRIC" id="fig|1122219.3.peg.3196"/>
<dbReference type="EMBL" id="LEKT01000074">
    <property type="protein sequence ID" value="KMO85313.1"/>
    <property type="molecule type" value="Genomic_DNA"/>
</dbReference>
<evidence type="ECO:0000313" key="1">
    <source>
        <dbReference type="EMBL" id="KMO85313.1"/>
    </source>
</evidence>